<feature type="region of interest" description="Disordered" evidence="7">
    <location>
        <begin position="164"/>
        <end position="208"/>
    </location>
</feature>
<dbReference type="AlphaFoldDB" id="A0A1J7J2H8"/>
<feature type="compositionally biased region" description="Low complexity" evidence="7">
    <location>
        <begin position="169"/>
        <end position="178"/>
    </location>
</feature>
<dbReference type="EMBL" id="KV875099">
    <property type="protein sequence ID" value="OIW27521.1"/>
    <property type="molecule type" value="Genomic_DNA"/>
</dbReference>
<name>A0A1J7J2H8_9PEZI</name>
<evidence type="ECO:0000313" key="9">
    <source>
        <dbReference type="Proteomes" id="UP000182658"/>
    </source>
</evidence>
<protein>
    <recommendedName>
        <fullName evidence="10">Snf7-domain-containing protein</fullName>
    </recommendedName>
</protein>
<gene>
    <name evidence="8" type="ORF">CONLIGDRAFT_682563</name>
</gene>
<evidence type="ECO:0000256" key="4">
    <source>
        <dbReference type="ARBA" id="ARBA00022753"/>
    </source>
</evidence>
<organism evidence="8 9">
    <name type="scientific">Coniochaeta ligniaria NRRL 30616</name>
    <dbReference type="NCBI Taxonomy" id="1408157"/>
    <lineage>
        <taxon>Eukaryota</taxon>
        <taxon>Fungi</taxon>
        <taxon>Dikarya</taxon>
        <taxon>Ascomycota</taxon>
        <taxon>Pezizomycotina</taxon>
        <taxon>Sordariomycetes</taxon>
        <taxon>Sordariomycetidae</taxon>
        <taxon>Coniochaetales</taxon>
        <taxon>Coniochaetaceae</taxon>
        <taxon>Coniochaeta</taxon>
    </lineage>
</organism>
<evidence type="ECO:0000256" key="1">
    <source>
        <dbReference type="ARBA" id="ARBA00004608"/>
    </source>
</evidence>
<comment type="subcellular location">
    <subcellularLocation>
        <location evidence="1">Endosome membrane</location>
    </subcellularLocation>
</comment>
<dbReference type="FunCoup" id="A0A1J7J2H8">
    <property type="interactions" value="509"/>
</dbReference>
<dbReference type="STRING" id="1408157.A0A1J7J2H8"/>
<reference evidence="8 9" key="1">
    <citation type="submission" date="2016-10" db="EMBL/GenBank/DDBJ databases">
        <title>Draft genome sequence of Coniochaeta ligniaria NRRL30616, a lignocellulolytic fungus for bioabatement of inhibitors in plant biomass hydrolysates.</title>
        <authorList>
            <consortium name="DOE Joint Genome Institute"/>
            <person name="Jimenez D.J."/>
            <person name="Hector R.E."/>
            <person name="Riley R."/>
            <person name="Sun H."/>
            <person name="Grigoriev I.V."/>
            <person name="Van Elsas J.D."/>
            <person name="Nichols N.N."/>
        </authorList>
    </citation>
    <scope>NUCLEOTIDE SEQUENCE [LARGE SCALE GENOMIC DNA]</scope>
    <source>
        <strain evidence="8 9">NRRL 30616</strain>
    </source>
</reference>
<dbReference type="GO" id="GO:0000815">
    <property type="term" value="C:ESCRT III complex"/>
    <property type="evidence" value="ECO:0007669"/>
    <property type="project" value="TreeGrafter"/>
</dbReference>
<accession>A0A1J7J2H8</accession>
<sequence length="208" mass="23224">MGNTSSRVTAQDKAILDLKNQRDKLHQYQKRITVLTDRETQIAKQMLAQGDKKRALLALRRKKYQESLLSKTDGQLEQLEKLTSSVEFALIQKDVLFGLQQGTKVLKEIHSEMGGIEHVEKLMGETADAIAYQKEVSDMLGDKISNQDEDEVEEELAALEAELGGGERTTVVPLPTVPDTELKGDRTQTGPEPEPARVPQEERQAMLA</sequence>
<feature type="compositionally biased region" description="Basic and acidic residues" evidence="7">
    <location>
        <begin position="199"/>
        <end position="208"/>
    </location>
</feature>
<evidence type="ECO:0000313" key="8">
    <source>
        <dbReference type="EMBL" id="OIW27521.1"/>
    </source>
</evidence>
<dbReference type="GO" id="GO:0032511">
    <property type="term" value="P:late endosome to vacuole transport via multivesicular body sorting pathway"/>
    <property type="evidence" value="ECO:0007669"/>
    <property type="project" value="TreeGrafter"/>
</dbReference>
<keyword evidence="3" id="KW-0813">Transport</keyword>
<comment type="similarity">
    <text evidence="2">Belongs to the SNF7 family.</text>
</comment>
<keyword evidence="5" id="KW-0653">Protein transport</keyword>
<evidence type="ECO:0000256" key="7">
    <source>
        <dbReference type="SAM" id="MobiDB-lite"/>
    </source>
</evidence>
<dbReference type="PANTHER" id="PTHR22761">
    <property type="entry name" value="CHARGED MULTIVESICULAR BODY PROTEIN"/>
    <property type="match status" value="1"/>
</dbReference>
<dbReference type="Gene3D" id="6.10.250.1710">
    <property type="match status" value="1"/>
</dbReference>
<evidence type="ECO:0000256" key="5">
    <source>
        <dbReference type="ARBA" id="ARBA00022927"/>
    </source>
</evidence>
<dbReference type="Gene3D" id="1.10.287.1060">
    <property type="entry name" value="ESAT-6-like"/>
    <property type="match status" value="1"/>
</dbReference>
<dbReference type="InParanoid" id="A0A1J7J2H8"/>
<proteinExistence type="inferred from homology"/>
<evidence type="ECO:0008006" key="10">
    <source>
        <dbReference type="Google" id="ProtNLM"/>
    </source>
</evidence>
<dbReference type="GO" id="GO:0006900">
    <property type="term" value="P:vesicle budding from membrane"/>
    <property type="evidence" value="ECO:0007669"/>
    <property type="project" value="TreeGrafter"/>
</dbReference>
<dbReference type="GO" id="GO:0015031">
    <property type="term" value="P:protein transport"/>
    <property type="evidence" value="ECO:0007669"/>
    <property type="project" value="UniProtKB-KW"/>
</dbReference>
<keyword evidence="9" id="KW-1185">Reference proteome</keyword>
<evidence type="ECO:0000256" key="2">
    <source>
        <dbReference type="ARBA" id="ARBA00006190"/>
    </source>
</evidence>
<evidence type="ECO:0000256" key="3">
    <source>
        <dbReference type="ARBA" id="ARBA00022448"/>
    </source>
</evidence>
<keyword evidence="6" id="KW-0472">Membrane</keyword>
<dbReference type="PANTHER" id="PTHR22761:SF5">
    <property type="entry name" value="CHARGED MULTIVESICULAR BODY PROTEIN 6"/>
    <property type="match status" value="1"/>
</dbReference>
<dbReference type="Pfam" id="PF03357">
    <property type="entry name" value="Snf7"/>
    <property type="match status" value="1"/>
</dbReference>
<dbReference type="OrthoDB" id="441172at2759"/>
<keyword evidence="4" id="KW-0967">Endosome</keyword>
<evidence type="ECO:0000256" key="6">
    <source>
        <dbReference type="ARBA" id="ARBA00023136"/>
    </source>
</evidence>
<dbReference type="InterPro" id="IPR005024">
    <property type="entry name" value="Snf7_fam"/>
</dbReference>
<dbReference type="Proteomes" id="UP000182658">
    <property type="component" value="Unassembled WGS sequence"/>
</dbReference>
<dbReference type="GO" id="GO:0005771">
    <property type="term" value="C:multivesicular body"/>
    <property type="evidence" value="ECO:0007669"/>
    <property type="project" value="TreeGrafter"/>
</dbReference>